<evidence type="ECO:0000313" key="3">
    <source>
        <dbReference type="Proteomes" id="UP000587527"/>
    </source>
</evidence>
<dbReference type="RefSeq" id="WP_184834089.1">
    <property type="nucleotide sequence ID" value="NZ_JACHMN010000002.1"/>
</dbReference>
<accession>A0A841BGR7</accession>
<evidence type="ECO:0000313" key="2">
    <source>
        <dbReference type="EMBL" id="MBB5868277.1"/>
    </source>
</evidence>
<dbReference type="AlphaFoldDB" id="A0A841BGR7"/>
<feature type="region of interest" description="Disordered" evidence="1">
    <location>
        <begin position="1"/>
        <end position="21"/>
    </location>
</feature>
<dbReference type="Proteomes" id="UP000587527">
    <property type="component" value="Unassembled WGS sequence"/>
</dbReference>
<organism evidence="2 3">
    <name type="scientific">Allocatelliglobosispora scoriae</name>
    <dbReference type="NCBI Taxonomy" id="643052"/>
    <lineage>
        <taxon>Bacteria</taxon>
        <taxon>Bacillati</taxon>
        <taxon>Actinomycetota</taxon>
        <taxon>Actinomycetes</taxon>
        <taxon>Micromonosporales</taxon>
        <taxon>Micromonosporaceae</taxon>
        <taxon>Allocatelliglobosispora</taxon>
    </lineage>
</organism>
<dbReference type="EMBL" id="JACHMN010000002">
    <property type="protein sequence ID" value="MBB5868277.1"/>
    <property type="molecule type" value="Genomic_DNA"/>
</dbReference>
<sequence>MSRSHRPCSPPTGGRLPGGPVTWRRGRGWSLWKTLVTCSYSLGEFDAEDVAARHALDEIFTEYAAHRR</sequence>
<proteinExistence type="predicted"/>
<keyword evidence="3" id="KW-1185">Reference proteome</keyword>
<protein>
    <submittedName>
        <fullName evidence="2">Uncharacterized protein</fullName>
    </submittedName>
</protein>
<reference evidence="2 3" key="1">
    <citation type="submission" date="2020-08" db="EMBL/GenBank/DDBJ databases">
        <title>Sequencing the genomes of 1000 actinobacteria strains.</title>
        <authorList>
            <person name="Klenk H.-P."/>
        </authorList>
    </citation>
    <scope>NUCLEOTIDE SEQUENCE [LARGE SCALE GENOMIC DNA]</scope>
    <source>
        <strain evidence="2 3">DSM 45362</strain>
    </source>
</reference>
<evidence type="ECO:0000256" key="1">
    <source>
        <dbReference type="SAM" id="MobiDB-lite"/>
    </source>
</evidence>
<comment type="caution">
    <text evidence="2">The sequence shown here is derived from an EMBL/GenBank/DDBJ whole genome shotgun (WGS) entry which is preliminary data.</text>
</comment>
<gene>
    <name evidence="2" type="ORF">F4553_001656</name>
</gene>
<name>A0A841BGR7_9ACTN</name>